<comment type="caution">
    <text evidence="1">The sequence shown here is derived from an EMBL/GenBank/DDBJ whole genome shotgun (WGS) entry which is preliminary data.</text>
</comment>
<dbReference type="Pfam" id="PF10990">
    <property type="entry name" value="DUF2809"/>
    <property type="match status" value="1"/>
</dbReference>
<dbReference type="AlphaFoldDB" id="A0A7W5G940"/>
<protein>
    <recommendedName>
        <fullName evidence="3">DUF2809 domain-containing protein</fullName>
    </recommendedName>
</protein>
<organism evidence="1 2">
    <name type="scientific">Paenibacillus endophyticus</name>
    <dbReference type="NCBI Taxonomy" id="1294268"/>
    <lineage>
        <taxon>Bacteria</taxon>
        <taxon>Bacillati</taxon>
        <taxon>Bacillota</taxon>
        <taxon>Bacilli</taxon>
        <taxon>Bacillales</taxon>
        <taxon>Paenibacillaceae</taxon>
        <taxon>Paenibacillus</taxon>
    </lineage>
</organism>
<proteinExistence type="predicted"/>
<evidence type="ECO:0000313" key="1">
    <source>
        <dbReference type="EMBL" id="MBB3150938.1"/>
    </source>
</evidence>
<keyword evidence="2" id="KW-1185">Reference proteome</keyword>
<sequence>MNARISYLIAALTTMLLGYGSRRYAESLPAFVSVHMGDALWASMVYFGIRMLGASVSLKRSALLSFLFCFGIEFSQLYQAEWINAIRGTTIGALVLGSGYLTVDLVRYSAGIGIAMLLDRLLLQKRKT</sequence>
<accession>A0A7W5G940</accession>
<dbReference type="InterPro" id="IPR021257">
    <property type="entry name" value="DUF2809"/>
</dbReference>
<dbReference type="Proteomes" id="UP000518605">
    <property type="component" value="Unassembled WGS sequence"/>
</dbReference>
<evidence type="ECO:0008006" key="3">
    <source>
        <dbReference type="Google" id="ProtNLM"/>
    </source>
</evidence>
<evidence type="ECO:0000313" key="2">
    <source>
        <dbReference type="Proteomes" id="UP000518605"/>
    </source>
</evidence>
<reference evidence="1 2" key="1">
    <citation type="submission" date="2020-08" db="EMBL/GenBank/DDBJ databases">
        <title>Genomic Encyclopedia of Type Strains, Phase III (KMG-III): the genomes of soil and plant-associated and newly described type strains.</title>
        <authorList>
            <person name="Whitman W."/>
        </authorList>
    </citation>
    <scope>NUCLEOTIDE SEQUENCE [LARGE SCALE GENOMIC DNA]</scope>
    <source>
        <strain evidence="1 2">CECT 8234</strain>
    </source>
</reference>
<name>A0A7W5G940_9BACL</name>
<dbReference type="RefSeq" id="WP_312890775.1">
    <property type="nucleotide sequence ID" value="NZ_CBCSLB010000009.1"/>
</dbReference>
<gene>
    <name evidence="1" type="ORF">FHS16_000972</name>
</gene>
<dbReference type="EMBL" id="JACHXW010000002">
    <property type="protein sequence ID" value="MBB3150938.1"/>
    <property type="molecule type" value="Genomic_DNA"/>
</dbReference>